<keyword evidence="8" id="KW-1185">Reference proteome</keyword>
<reference evidence="7" key="1">
    <citation type="submission" date="2023-08" db="EMBL/GenBank/DDBJ databases">
        <authorList>
            <person name="Chen Y."/>
            <person name="Shah S."/>
            <person name="Dougan E. K."/>
            <person name="Thang M."/>
            <person name="Chan C."/>
        </authorList>
    </citation>
    <scope>NUCLEOTIDE SEQUENCE</scope>
</reference>
<dbReference type="EMBL" id="CAUJNA010003237">
    <property type="protein sequence ID" value="CAJ1396601.1"/>
    <property type="molecule type" value="Genomic_DNA"/>
</dbReference>
<comment type="similarity">
    <text evidence="1">Belongs to the peptidase C2 family.</text>
</comment>
<accession>A0AA36J155</accession>
<keyword evidence="4" id="KW-0788">Thiol protease</keyword>
<evidence type="ECO:0000256" key="1">
    <source>
        <dbReference type="ARBA" id="ARBA00007623"/>
    </source>
</evidence>
<dbReference type="PROSITE" id="PS50203">
    <property type="entry name" value="CALPAIN_CAT"/>
    <property type="match status" value="1"/>
</dbReference>
<evidence type="ECO:0000256" key="4">
    <source>
        <dbReference type="ARBA" id="ARBA00022807"/>
    </source>
</evidence>
<organism evidence="7 8">
    <name type="scientific">Effrenium voratum</name>
    <dbReference type="NCBI Taxonomy" id="2562239"/>
    <lineage>
        <taxon>Eukaryota</taxon>
        <taxon>Sar</taxon>
        <taxon>Alveolata</taxon>
        <taxon>Dinophyceae</taxon>
        <taxon>Suessiales</taxon>
        <taxon>Symbiodiniaceae</taxon>
        <taxon>Effrenium</taxon>
    </lineage>
</organism>
<evidence type="ECO:0000256" key="3">
    <source>
        <dbReference type="ARBA" id="ARBA00022801"/>
    </source>
</evidence>
<feature type="domain" description="Calpain catalytic" evidence="6">
    <location>
        <begin position="1"/>
        <end position="38"/>
    </location>
</feature>
<dbReference type="PANTHER" id="PTHR10183">
    <property type="entry name" value="CALPAIN"/>
    <property type="match status" value="1"/>
</dbReference>
<dbReference type="Pfam" id="PF00648">
    <property type="entry name" value="Peptidase_C2"/>
    <property type="match status" value="1"/>
</dbReference>
<name>A0AA36J155_9DINO</name>
<evidence type="ECO:0000256" key="2">
    <source>
        <dbReference type="ARBA" id="ARBA00022670"/>
    </source>
</evidence>
<dbReference type="InterPro" id="IPR001300">
    <property type="entry name" value="Peptidase_C2_calpain_cat"/>
</dbReference>
<evidence type="ECO:0000313" key="7">
    <source>
        <dbReference type="EMBL" id="CAJ1396601.1"/>
    </source>
</evidence>
<dbReference type="Proteomes" id="UP001178507">
    <property type="component" value="Unassembled WGS sequence"/>
</dbReference>
<protein>
    <recommendedName>
        <fullName evidence="6">Calpain catalytic domain-containing protein</fullName>
    </recommendedName>
</protein>
<keyword evidence="3" id="KW-0378">Hydrolase</keyword>
<dbReference type="GO" id="GO:0006508">
    <property type="term" value="P:proteolysis"/>
    <property type="evidence" value="ECO:0007669"/>
    <property type="project" value="UniProtKB-KW"/>
</dbReference>
<gene>
    <name evidence="7" type="ORF">EVOR1521_LOCUS20800</name>
</gene>
<comment type="caution">
    <text evidence="7">The sequence shown here is derived from an EMBL/GenBank/DDBJ whole genome shotgun (WGS) entry which is preliminary data.</text>
</comment>
<dbReference type="PANTHER" id="PTHR10183:SF379">
    <property type="entry name" value="CALPAIN-5"/>
    <property type="match status" value="1"/>
</dbReference>
<dbReference type="InterPro" id="IPR022684">
    <property type="entry name" value="Calpain_cysteine_protease"/>
</dbReference>
<sequence length="160" mass="17690">MGEELWVLLLEKAMAKFCGTYAMLSGGSAAWAFQVMTGREDVVSFNKKPKGWLKRFISRARQVKANARNPRNHPWSYHNKEPFLAAELFAWLKVAAQSVLSCSIRTPNAKTERGDQEGPLQEARLRLAAGVGGKDGRRYASEAGSVEEPVGQIRVDGRLG</sequence>
<evidence type="ECO:0000259" key="6">
    <source>
        <dbReference type="PROSITE" id="PS50203"/>
    </source>
</evidence>
<keyword evidence="2" id="KW-0645">Protease</keyword>
<proteinExistence type="inferred from homology"/>
<evidence type="ECO:0000256" key="5">
    <source>
        <dbReference type="PROSITE-ProRule" id="PRU00239"/>
    </source>
</evidence>
<comment type="caution">
    <text evidence="5">Lacks conserved residue(s) required for the propagation of feature annotation.</text>
</comment>
<dbReference type="AlphaFoldDB" id="A0AA36J155"/>
<evidence type="ECO:0000313" key="8">
    <source>
        <dbReference type="Proteomes" id="UP001178507"/>
    </source>
</evidence>
<dbReference type="InterPro" id="IPR038765">
    <property type="entry name" value="Papain-like_cys_pep_sf"/>
</dbReference>
<dbReference type="SUPFAM" id="SSF54001">
    <property type="entry name" value="Cysteine proteinases"/>
    <property type="match status" value="1"/>
</dbReference>
<dbReference type="GO" id="GO:0004198">
    <property type="term" value="F:calcium-dependent cysteine-type endopeptidase activity"/>
    <property type="evidence" value="ECO:0007669"/>
    <property type="project" value="InterPro"/>
</dbReference>